<dbReference type="RefSeq" id="WP_110016731.1">
    <property type="nucleotide sequence ID" value="NZ_QGTJ01000001.1"/>
</dbReference>
<dbReference type="AlphaFoldDB" id="A0A317MZX7"/>
<dbReference type="PIRSF" id="PIRSF030820">
    <property type="entry name" value="UCP030820"/>
    <property type="match status" value="1"/>
</dbReference>
<protein>
    <submittedName>
        <fullName evidence="1">Uncharacterized protein (DUF934 family)</fullName>
    </submittedName>
</protein>
<name>A0A317MZX7_9GAMM</name>
<comment type="caution">
    <text evidence="1">The sequence shown here is derived from an EMBL/GenBank/DDBJ whole genome shotgun (WGS) entry which is preliminary data.</text>
</comment>
<dbReference type="InterPro" id="IPR008318">
    <property type="entry name" value="UCP030820"/>
</dbReference>
<keyword evidence="2" id="KW-1185">Reference proteome</keyword>
<dbReference type="Pfam" id="PF06073">
    <property type="entry name" value="DUF934"/>
    <property type="match status" value="1"/>
</dbReference>
<sequence length="160" mass="17666">MPELIKNGRLIADRFISVDADAPLPDGPLIVPLARWQAQREALLARGQALGVQVANTTAAAELAADLPHLAVVAIEFPKFADGRGYTLARLLRERFAYTGEIRAVGAVLRDQLFFMARVGFDAFALREDQDAEAALQAFSEFSVRYQPAADEPLPLYRRR</sequence>
<evidence type="ECO:0000313" key="2">
    <source>
        <dbReference type="Proteomes" id="UP000246569"/>
    </source>
</evidence>
<proteinExistence type="predicted"/>
<reference evidence="1 2" key="1">
    <citation type="submission" date="2018-05" db="EMBL/GenBank/DDBJ databases">
        <title>Genomic Encyclopedia of Type Strains, Phase IV (KMG-IV): sequencing the most valuable type-strain genomes for metagenomic binning, comparative biology and taxonomic classification.</title>
        <authorList>
            <person name="Goeker M."/>
        </authorList>
    </citation>
    <scope>NUCLEOTIDE SEQUENCE [LARGE SCALE GENOMIC DNA]</scope>
    <source>
        <strain evidence="1 2">DSM 23606</strain>
    </source>
</reference>
<gene>
    <name evidence="1" type="ORF">C7443_101221</name>
</gene>
<dbReference type="EMBL" id="QGTJ01000001">
    <property type="protein sequence ID" value="PWV65736.1"/>
    <property type="molecule type" value="Genomic_DNA"/>
</dbReference>
<dbReference type="Proteomes" id="UP000246569">
    <property type="component" value="Unassembled WGS sequence"/>
</dbReference>
<dbReference type="OrthoDB" id="9800421at2"/>
<accession>A0A317MZX7</accession>
<evidence type="ECO:0000313" key="1">
    <source>
        <dbReference type="EMBL" id="PWV65736.1"/>
    </source>
</evidence>
<organism evidence="1 2">
    <name type="scientific">Plasticicumulans acidivorans</name>
    <dbReference type="NCBI Taxonomy" id="886464"/>
    <lineage>
        <taxon>Bacteria</taxon>
        <taxon>Pseudomonadati</taxon>
        <taxon>Pseudomonadota</taxon>
        <taxon>Gammaproteobacteria</taxon>
        <taxon>Candidatus Competibacteraceae</taxon>
        <taxon>Plasticicumulans</taxon>
    </lineage>
</organism>